<dbReference type="AlphaFoldDB" id="A0A6J0NU46"/>
<dbReference type="GeneID" id="108858836"/>
<dbReference type="Proteomes" id="UP000504610">
    <property type="component" value="Chromosome 5"/>
</dbReference>
<sequence length="372" mass="43773">MASSIPSGSLLPFELVENILYRVPVASLVRFKSTCKQWYALLRDKRFIYEHLNLSREGFIRVHDHKSFQFINLETLDLSCLQGPCDIFLMIHCDGLLLCQFDSEDNNLAVWNPFLRQVKWIKPSSQCRPGTYGFGYDNVSRDNYKILRFNREGIEIYEFKSQLWRSIDYSCAYYWYTWYNCHISMNGNMYWYAGRDTDNSEIEIFIQCFDFSKEVFRETCCVPFANGDWHSPLGSGFGGDRLSLLSEHKDEKMIQVWITNKVTDEIVSWSKYFNLTYEIVTRTKYFNVFPPGLSIFVSGSSSPIYCVHKTNRIMLWYEKKDHQDENIYVNLYEIGGDGVKKLVETGRQRLCDERHVRKLCYVFVPSLVPVPE</sequence>
<dbReference type="PANTHER" id="PTHR31672:SF13">
    <property type="entry name" value="F-BOX PROTEIN CPR30-LIKE"/>
    <property type="match status" value="1"/>
</dbReference>
<dbReference type="Pfam" id="PF07734">
    <property type="entry name" value="FBA_1"/>
    <property type="match status" value="1"/>
</dbReference>
<dbReference type="InterPro" id="IPR036047">
    <property type="entry name" value="F-box-like_dom_sf"/>
</dbReference>
<dbReference type="NCBIfam" id="TIGR01640">
    <property type="entry name" value="F_box_assoc_1"/>
    <property type="match status" value="1"/>
</dbReference>
<reference evidence="3" key="2">
    <citation type="submission" date="2025-08" db="UniProtKB">
        <authorList>
            <consortium name="RefSeq"/>
        </authorList>
    </citation>
    <scope>IDENTIFICATION</scope>
    <source>
        <tissue evidence="3">Leaf</tissue>
    </source>
</reference>
<dbReference type="PANTHER" id="PTHR31672">
    <property type="entry name" value="BNACNNG10540D PROTEIN"/>
    <property type="match status" value="1"/>
</dbReference>
<dbReference type="PROSITE" id="PS50181">
    <property type="entry name" value="FBOX"/>
    <property type="match status" value="1"/>
</dbReference>
<accession>A0A6J0NU46</accession>
<dbReference type="KEGG" id="rsz:108858836"/>
<protein>
    <submittedName>
        <fullName evidence="3">F-box protein At3g08750-like</fullName>
    </submittedName>
</protein>
<evidence type="ECO:0000313" key="2">
    <source>
        <dbReference type="Proteomes" id="UP000504610"/>
    </source>
</evidence>
<feature type="domain" description="F-box" evidence="1">
    <location>
        <begin position="5"/>
        <end position="52"/>
    </location>
</feature>
<dbReference type="InterPro" id="IPR050796">
    <property type="entry name" value="SCF_F-box_component"/>
</dbReference>
<dbReference type="InterPro" id="IPR017451">
    <property type="entry name" value="F-box-assoc_interact_dom"/>
</dbReference>
<dbReference type="SMART" id="SM00256">
    <property type="entry name" value="FBOX"/>
    <property type="match status" value="1"/>
</dbReference>
<dbReference type="SUPFAM" id="SSF81383">
    <property type="entry name" value="F-box domain"/>
    <property type="match status" value="1"/>
</dbReference>
<dbReference type="InterPro" id="IPR006527">
    <property type="entry name" value="F-box-assoc_dom_typ1"/>
</dbReference>
<dbReference type="Pfam" id="PF00646">
    <property type="entry name" value="F-box"/>
    <property type="match status" value="1"/>
</dbReference>
<dbReference type="OrthoDB" id="1029033at2759"/>
<organism evidence="2 3">
    <name type="scientific">Raphanus sativus</name>
    <name type="common">Radish</name>
    <name type="synonym">Raphanus raphanistrum var. sativus</name>
    <dbReference type="NCBI Taxonomy" id="3726"/>
    <lineage>
        <taxon>Eukaryota</taxon>
        <taxon>Viridiplantae</taxon>
        <taxon>Streptophyta</taxon>
        <taxon>Embryophyta</taxon>
        <taxon>Tracheophyta</taxon>
        <taxon>Spermatophyta</taxon>
        <taxon>Magnoliopsida</taxon>
        <taxon>eudicotyledons</taxon>
        <taxon>Gunneridae</taxon>
        <taxon>Pentapetalae</taxon>
        <taxon>rosids</taxon>
        <taxon>malvids</taxon>
        <taxon>Brassicales</taxon>
        <taxon>Brassicaceae</taxon>
        <taxon>Brassiceae</taxon>
        <taxon>Raphanus</taxon>
    </lineage>
</organism>
<dbReference type="RefSeq" id="XP_018488204.1">
    <property type="nucleotide sequence ID" value="XM_018632702.1"/>
</dbReference>
<evidence type="ECO:0000313" key="3">
    <source>
        <dbReference type="RefSeq" id="XP_018488204.1"/>
    </source>
</evidence>
<proteinExistence type="predicted"/>
<evidence type="ECO:0000259" key="1">
    <source>
        <dbReference type="PROSITE" id="PS50181"/>
    </source>
</evidence>
<name>A0A6J0NU46_RAPSA</name>
<dbReference type="Gene3D" id="1.20.1280.50">
    <property type="match status" value="1"/>
</dbReference>
<gene>
    <name evidence="3" type="primary">LOC108858836</name>
</gene>
<dbReference type="CDD" id="cd22157">
    <property type="entry name" value="F-box_AtFBW1-like"/>
    <property type="match status" value="1"/>
</dbReference>
<dbReference type="InterPro" id="IPR001810">
    <property type="entry name" value="F-box_dom"/>
</dbReference>
<keyword evidence="2" id="KW-1185">Reference proteome</keyword>
<reference evidence="2" key="1">
    <citation type="journal article" date="2019" name="Database">
        <title>The radish genome database (RadishGD): an integrated information resource for radish genomics.</title>
        <authorList>
            <person name="Yu H.J."/>
            <person name="Baek S."/>
            <person name="Lee Y.J."/>
            <person name="Cho A."/>
            <person name="Mun J.H."/>
        </authorList>
    </citation>
    <scope>NUCLEOTIDE SEQUENCE [LARGE SCALE GENOMIC DNA]</scope>
    <source>
        <strain evidence="2">cv. WK10039</strain>
    </source>
</reference>